<evidence type="ECO:0000256" key="2">
    <source>
        <dbReference type="ARBA" id="ARBA00022840"/>
    </source>
</evidence>
<name>A0A956LX93_UNCEI</name>
<dbReference type="InterPro" id="IPR019734">
    <property type="entry name" value="TPR_rpt"/>
</dbReference>
<evidence type="ECO:0000313" key="11">
    <source>
        <dbReference type="Proteomes" id="UP000697710"/>
    </source>
</evidence>
<dbReference type="Pfam" id="PF00158">
    <property type="entry name" value="Sigma54_activat"/>
    <property type="match status" value="1"/>
</dbReference>
<evidence type="ECO:0000256" key="8">
    <source>
        <dbReference type="SAM" id="MobiDB-lite"/>
    </source>
</evidence>
<dbReference type="Pfam" id="PF13424">
    <property type="entry name" value="TPR_12"/>
    <property type="match status" value="3"/>
</dbReference>
<keyword evidence="1" id="KW-0547">Nucleotide-binding</keyword>
<dbReference type="GO" id="GO:0043565">
    <property type="term" value="F:sequence-specific DNA binding"/>
    <property type="evidence" value="ECO:0007669"/>
    <property type="project" value="InterPro"/>
</dbReference>
<protein>
    <submittedName>
        <fullName evidence="10">Sigma 54-interacting transcriptional regulator</fullName>
    </submittedName>
</protein>
<dbReference type="GO" id="GO:0005524">
    <property type="term" value="F:ATP binding"/>
    <property type="evidence" value="ECO:0007669"/>
    <property type="project" value="UniProtKB-KW"/>
</dbReference>
<sequence>MEDRKERTRLEFDRRTGRSNAGSSEADWNRLLGIGDVHAGADNTVSALEYYERALAQIQRAGAPESVTIAVEIKIADCLRRRGRHGEARTRLHAMLPRAEATGDEVLAARVRSRIGQVHNTLSDYETAREYGLEAYRVLRTTDAHEEVGNLEVTLGSMFHLLGDVAQAREYYENALATFRRIDDSEGIARTLNNLGVLLIKTPRWGEAREYFTRAIAVAEEAGNYARLAQICLNLGILCYTCGQWDLSAKHLTRALVISKETQPTLRVVRTNIALGILKLRRREFAAAGAHFHQILEIARRSGYRREEALALEFLGERELRQGDLAAADDYLQQALKICGESLAEGDVLFEVKTRLGEIALLRNESARAAELAQSALELARRFDDGVEAGRALRILGEAAAAEQRFADAESFFGQSIQTLVATPDVLSLGLARFAQAKFWVLRGAERAADGVQRDDEREAVATFEELVARFLELQLPDLAVRAIIELARARATFGALDEALAAISRGLALAETHSVPQVVHLLEGLRAEVEERCADESLTQWEEFRLLQEVAGFGSSDPGEMVEAYLGLACERSRSDRAVLAVLHGEREIEIECTLGFGDALPRRPVLAMLFSEFASGRKVHVVSEPRFDSRWTPFQSAVADVASAVAIPIVLSGNQQGLLYVDRLESNANGAYRNSDLRLLSFFAGVLGVFLSVREGERRSRAKASAPGPAVDDAYTQFITCNDELGRSLGLLRKLGHSDAGVLITGETGTGKGLLARLVHEASVRAAGTFVPVNCAALPESLLESELFGHVQGAFTGAVREKHGLFEEAEGGTLFLDEVDKAPLGVQAKLLHVLDKHEIRPVGATRWKSVDVRVICATNADLRAAIESGAFLEDLYYRLNDFQVNIPPLRQRPEDIPLLVRHFYQRFLAELGRQNVTLTRDTLQALTDHDWRGNVRELEKVVKRMLVLAEDGDVLGPDVLPREVLAPTTEFSRPRGTLRTEVQRLEAQIIGEAMRACQGNKSEVARQLRVSYPCLLAKIKQYNLEPRRRGRRSSSRRVSLNGH</sequence>
<dbReference type="PROSITE" id="PS50045">
    <property type="entry name" value="SIGMA54_INTERACT_4"/>
    <property type="match status" value="1"/>
</dbReference>
<dbReference type="Proteomes" id="UP000697710">
    <property type="component" value="Unassembled WGS sequence"/>
</dbReference>
<keyword evidence="3" id="KW-0805">Transcription regulation</keyword>
<gene>
    <name evidence="10" type="ORF">KC729_05305</name>
</gene>
<accession>A0A956LX93</accession>
<dbReference type="Gene3D" id="1.10.8.60">
    <property type="match status" value="1"/>
</dbReference>
<dbReference type="Gene3D" id="3.40.50.300">
    <property type="entry name" value="P-loop containing nucleotide triphosphate hydrolases"/>
    <property type="match status" value="1"/>
</dbReference>
<evidence type="ECO:0000256" key="1">
    <source>
        <dbReference type="ARBA" id="ARBA00022741"/>
    </source>
</evidence>
<evidence type="ECO:0000256" key="6">
    <source>
        <dbReference type="ARBA" id="ARBA00023163"/>
    </source>
</evidence>
<dbReference type="InterPro" id="IPR025662">
    <property type="entry name" value="Sigma_54_int_dom_ATP-bd_1"/>
</dbReference>
<dbReference type="Gene3D" id="3.30.450.40">
    <property type="match status" value="1"/>
</dbReference>
<dbReference type="InterPro" id="IPR025943">
    <property type="entry name" value="Sigma_54_int_dom_ATP-bd_2"/>
</dbReference>
<dbReference type="PROSITE" id="PS00676">
    <property type="entry name" value="SIGMA54_INTERACT_2"/>
    <property type="match status" value="1"/>
</dbReference>
<feature type="repeat" description="TPR" evidence="7">
    <location>
        <begin position="189"/>
        <end position="222"/>
    </location>
</feature>
<dbReference type="SMART" id="SM00382">
    <property type="entry name" value="AAA"/>
    <property type="match status" value="1"/>
</dbReference>
<reference evidence="10" key="2">
    <citation type="journal article" date="2021" name="Microbiome">
        <title>Successional dynamics and alternative stable states in a saline activated sludge microbial community over 9 years.</title>
        <authorList>
            <person name="Wang Y."/>
            <person name="Ye J."/>
            <person name="Ju F."/>
            <person name="Liu L."/>
            <person name="Boyd J.A."/>
            <person name="Deng Y."/>
            <person name="Parks D.H."/>
            <person name="Jiang X."/>
            <person name="Yin X."/>
            <person name="Woodcroft B.J."/>
            <person name="Tyson G.W."/>
            <person name="Hugenholtz P."/>
            <person name="Polz M.F."/>
            <person name="Zhang T."/>
        </authorList>
    </citation>
    <scope>NUCLEOTIDE SEQUENCE</scope>
    <source>
        <strain evidence="10">HKST-UBA01</strain>
    </source>
</reference>
<comment type="caution">
    <text evidence="10">The sequence shown here is derived from an EMBL/GenBank/DDBJ whole genome shotgun (WGS) entry which is preliminary data.</text>
</comment>
<dbReference type="SUPFAM" id="SSF52540">
    <property type="entry name" value="P-loop containing nucleoside triphosphate hydrolases"/>
    <property type="match status" value="1"/>
</dbReference>
<dbReference type="SUPFAM" id="SSF46689">
    <property type="entry name" value="Homeodomain-like"/>
    <property type="match status" value="1"/>
</dbReference>
<keyword evidence="4" id="KW-0238">DNA-binding</keyword>
<dbReference type="CDD" id="cd00009">
    <property type="entry name" value="AAA"/>
    <property type="match status" value="1"/>
</dbReference>
<dbReference type="PANTHER" id="PTHR32071:SF117">
    <property type="entry name" value="PTS-DEPENDENT DIHYDROXYACETONE KINASE OPERON REGULATORY PROTEIN-RELATED"/>
    <property type="match status" value="1"/>
</dbReference>
<dbReference type="Pfam" id="PF02954">
    <property type="entry name" value="HTH_8"/>
    <property type="match status" value="1"/>
</dbReference>
<dbReference type="EMBL" id="JAGQHR010000106">
    <property type="protein sequence ID" value="MCA9727081.1"/>
    <property type="molecule type" value="Genomic_DNA"/>
</dbReference>
<dbReference type="PROSITE" id="PS00675">
    <property type="entry name" value="SIGMA54_INTERACT_1"/>
    <property type="match status" value="1"/>
</dbReference>
<evidence type="ECO:0000259" key="9">
    <source>
        <dbReference type="PROSITE" id="PS50045"/>
    </source>
</evidence>
<dbReference type="InterPro" id="IPR011990">
    <property type="entry name" value="TPR-like_helical_dom_sf"/>
</dbReference>
<dbReference type="InterPro" id="IPR058031">
    <property type="entry name" value="AAA_lid_NorR"/>
</dbReference>
<feature type="domain" description="Sigma-54 factor interaction" evidence="9">
    <location>
        <begin position="720"/>
        <end position="949"/>
    </location>
</feature>
<keyword evidence="2" id="KW-0067">ATP-binding</keyword>
<dbReference type="PROSITE" id="PS50005">
    <property type="entry name" value="TPR"/>
    <property type="match status" value="1"/>
</dbReference>
<keyword evidence="6" id="KW-0804">Transcription</keyword>
<dbReference type="InterPro" id="IPR003593">
    <property type="entry name" value="AAA+_ATPase"/>
</dbReference>
<dbReference type="InterPro" id="IPR009057">
    <property type="entry name" value="Homeodomain-like_sf"/>
</dbReference>
<organism evidence="10 11">
    <name type="scientific">Eiseniibacteriota bacterium</name>
    <dbReference type="NCBI Taxonomy" id="2212470"/>
    <lineage>
        <taxon>Bacteria</taxon>
        <taxon>Candidatus Eiseniibacteriota</taxon>
    </lineage>
</organism>
<dbReference type="InterPro" id="IPR027417">
    <property type="entry name" value="P-loop_NTPase"/>
</dbReference>
<dbReference type="InterPro" id="IPR002078">
    <property type="entry name" value="Sigma_54_int"/>
</dbReference>
<dbReference type="SUPFAM" id="SSF55781">
    <property type="entry name" value="GAF domain-like"/>
    <property type="match status" value="1"/>
</dbReference>
<keyword evidence="7" id="KW-0802">TPR repeat</keyword>
<evidence type="ECO:0000313" key="10">
    <source>
        <dbReference type="EMBL" id="MCA9727081.1"/>
    </source>
</evidence>
<dbReference type="Gene3D" id="1.10.10.60">
    <property type="entry name" value="Homeodomain-like"/>
    <property type="match status" value="1"/>
</dbReference>
<feature type="compositionally biased region" description="Basic and acidic residues" evidence="8">
    <location>
        <begin position="1"/>
        <end position="16"/>
    </location>
</feature>
<evidence type="ECO:0000256" key="4">
    <source>
        <dbReference type="ARBA" id="ARBA00023125"/>
    </source>
</evidence>
<proteinExistence type="predicted"/>
<feature type="region of interest" description="Disordered" evidence="8">
    <location>
        <begin position="1"/>
        <end position="23"/>
    </location>
</feature>
<keyword evidence="5" id="KW-0010">Activator</keyword>
<dbReference type="PANTHER" id="PTHR32071">
    <property type="entry name" value="TRANSCRIPTIONAL REGULATORY PROTEIN"/>
    <property type="match status" value="1"/>
</dbReference>
<dbReference type="FunFam" id="3.40.50.300:FF:000006">
    <property type="entry name" value="DNA-binding transcriptional regulator NtrC"/>
    <property type="match status" value="1"/>
</dbReference>
<dbReference type="InterPro" id="IPR002197">
    <property type="entry name" value="HTH_Fis"/>
</dbReference>
<dbReference type="SUPFAM" id="SSF48452">
    <property type="entry name" value="TPR-like"/>
    <property type="match status" value="3"/>
</dbReference>
<dbReference type="Pfam" id="PF25601">
    <property type="entry name" value="AAA_lid_14"/>
    <property type="match status" value="1"/>
</dbReference>
<evidence type="ECO:0000256" key="3">
    <source>
        <dbReference type="ARBA" id="ARBA00023015"/>
    </source>
</evidence>
<evidence type="ECO:0000256" key="7">
    <source>
        <dbReference type="PROSITE-ProRule" id="PRU00339"/>
    </source>
</evidence>
<reference evidence="10" key="1">
    <citation type="submission" date="2020-04" db="EMBL/GenBank/DDBJ databases">
        <authorList>
            <person name="Zhang T."/>
        </authorList>
    </citation>
    <scope>NUCLEOTIDE SEQUENCE</scope>
    <source>
        <strain evidence="10">HKST-UBA01</strain>
    </source>
</reference>
<dbReference type="SMART" id="SM00028">
    <property type="entry name" value="TPR"/>
    <property type="match status" value="10"/>
</dbReference>
<dbReference type="AlphaFoldDB" id="A0A956LX93"/>
<evidence type="ECO:0000256" key="5">
    <source>
        <dbReference type="ARBA" id="ARBA00023159"/>
    </source>
</evidence>
<dbReference type="GO" id="GO:0006355">
    <property type="term" value="P:regulation of DNA-templated transcription"/>
    <property type="evidence" value="ECO:0007669"/>
    <property type="project" value="InterPro"/>
</dbReference>
<dbReference type="InterPro" id="IPR029016">
    <property type="entry name" value="GAF-like_dom_sf"/>
</dbReference>
<dbReference type="Gene3D" id="1.25.40.10">
    <property type="entry name" value="Tetratricopeptide repeat domain"/>
    <property type="match status" value="3"/>
</dbReference>